<gene>
    <name evidence="4" type="primary">LOC115025651</name>
</gene>
<dbReference type="Pfam" id="PF00378">
    <property type="entry name" value="ECH_1"/>
    <property type="match status" value="1"/>
</dbReference>
<dbReference type="CDD" id="cd06558">
    <property type="entry name" value="crotonase-like"/>
    <property type="match status" value="1"/>
</dbReference>
<sequence length="328" mass="34720">MALKHCWTLTPMLRSTCHSNTFRQTITTSLSPIKSYSTAAGGEDTGTVAGQTVVTERRGAVVSVAINRPEVRNAVNRETARRLLEELEAFDSDPDLNVAVLHGKGGNFCAGYDLKELANHIDSLKLEQDVTKGPGPMGPSRLELSKPLIAAVSGFAVAGGLELALLADLRVVEESAVMGVFCRRFGVPLIDGGTVRLPRLIGLSRALDLILTGRPIGAQEALAYGLANRVVPDGQALQAALQLAEQISAFPQQCLRADRSSAMYSCYDAASFTQAMQYEINHGLPVIQSEAVTGATSFTTGAGRGGNILLGFSLQRPCESPCCSSSAL</sequence>
<reference evidence="4" key="1">
    <citation type="submission" date="2025-08" db="UniProtKB">
        <authorList>
            <consortium name="RefSeq"/>
        </authorList>
    </citation>
    <scope>IDENTIFICATION</scope>
</reference>
<comment type="similarity">
    <text evidence="1 2">Belongs to the enoyl-CoA hydratase/isomerase family.</text>
</comment>
<protein>
    <submittedName>
        <fullName evidence="4">Uncharacterized protein LOC115025651</fullName>
    </submittedName>
</protein>
<dbReference type="InParanoid" id="A0A6J2RX78"/>
<dbReference type="SUPFAM" id="SSF52096">
    <property type="entry name" value="ClpP/crotonase"/>
    <property type="match status" value="1"/>
</dbReference>
<evidence type="ECO:0000313" key="3">
    <source>
        <dbReference type="Proteomes" id="UP000504630"/>
    </source>
</evidence>
<dbReference type="GO" id="GO:0003824">
    <property type="term" value="F:catalytic activity"/>
    <property type="evidence" value="ECO:0007669"/>
    <property type="project" value="InterPro"/>
</dbReference>
<dbReference type="InterPro" id="IPR029045">
    <property type="entry name" value="ClpP/crotonase-like_dom_sf"/>
</dbReference>
<dbReference type="Proteomes" id="UP000504630">
    <property type="component" value="Chromosome 20"/>
</dbReference>
<dbReference type="PANTHER" id="PTHR43802">
    <property type="entry name" value="ENOYL-COA HYDRATASE"/>
    <property type="match status" value="1"/>
</dbReference>
<evidence type="ECO:0000313" key="4">
    <source>
        <dbReference type="RefSeq" id="XP_029313925.1"/>
    </source>
</evidence>
<dbReference type="AlphaFoldDB" id="A0A6J2RX78"/>
<evidence type="ECO:0000256" key="1">
    <source>
        <dbReference type="ARBA" id="ARBA00005254"/>
    </source>
</evidence>
<accession>A0A6J2RX78</accession>
<dbReference type="PROSITE" id="PS00166">
    <property type="entry name" value="ENOYL_COA_HYDRATASE"/>
    <property type="match status" value="1"/>
</dbReference>
<dbReference type="Gene3D" id="1.10.287.2460">
    <property type="match status" value="1"/>
</dbReference>
<dbReference type="PANTHER" id="PTHR43802:SF1">
    <property type="entry name" value="IP11341P-RELATED"/>
    <property type="match status" value="1"/>
</dbReference>
<dbReference type="Gene3D" id="3.90.226.10">
    <property type="entry name" value="2-enoyl-CoA Hydratase, Chain A, domain 1"/>
    <property type="match status" value="1"/>
</dbReference>
<name>A0A6J2RX78_COTGO</name>
<keyword evidence="3" id="KW-1185">Reference proteome</keyword>
<proteinExistence type="inferred from homology"/>
<dbReference type="InterPro" id="IPR018376">
    <property type="entry name" value="Enoyl-CoA_hyd/isom_CS"/>
</dbReference>
<dbReference type="GeneID" id="115025651"/>
<evidence type="ECO:0000256" key="2">
    <source>
        <dbReference type="RuleBase" id="RU003707"/>
    </source>
</evidence>
<dbReference type="KEGG" id="cgob:115025651"/>
<dbReference type="InterPro" id="IPR001753">
    <property type="entry name" value="Enoyl-CoA_hydra/iso"/>
</dbReference>
<organism evidence="3 4">
    <name type="scientific">Cottoperca gobio</name>
    <name type="common">Frogmouth</name>
    <name type="synonym">Aphritis gobio</name>
    <dbReference type="NCBI Taxonomy" id="56716"/>
    <lineage>
        <taxon>Eukaryota</taxon>
        <taxon>Metazoa</taxon>
        <taxon>Chordata</taxon>
        <taxon>Craniata</taxon>
        <taxon>Vertebrata</taxon>
        <taxon>Euteleostomi</taxon>
        <taxon>Actinopterygii</taxon>
        <taxon>Neopterygii</taxon>
        <taxon>Teleostei</taxon>
        <taxon>Neoteleostei</taxon>
        <taxon>Acanthomorphata</taxon>
        <taxon>Eupercaria</taxon>
        <taxon>Perciformes</taxon>
        <taxon>Notothenioidei</taxon>
        <taxon>Bovichtidae</taxon>
        <taxon>Cottoperca</taxon>
    </lineage>
</organism>
<dbReference type="OrthoDB" id="448450at2759"/>
<dbReference type="NCBIfam" id="NF006108">
    <property type="entry name" value="PRK08259.1"/>
    <property type="match status" value="1"/>
</dbReference>
<dbReference type="RefSeq" id="XP_029313925.1">
    <property type="nucleotide sequence ID" value="XM_029458065.1"/>
</dbReference>